<evidence type="ECO:0000256" key="4">
    <source>
        <dbReference type="SAM" id="Coils"/>
    </source>
</evidence>
<evidence type="ECO:0000313" key="7">
    <source>
        <dbReference type="Proteomes" id="UP000318528"/>
    </source>
</evidence>
<dbReference type="EMBL" id="VJZL01000043">
    <property type="protein sequence ID" value="TRX05612.1"/>
    <property type="molecule type" value="Genomic_DNA"/>
</dbReference>
<dbReference type="CDD" id="cd24029">
    <property type="entry name" value="ASKHA_NBD_HSP70_DnaK_HscA_HscC"/>
    <property type="match status" value="1"/>
</dbReference>
<organism evidence="6 8">
    <name type="scientific">Flavobacterium gawalongense</name>
    <dbReference type="NCBI Taxonomy" id="2594432"/>
    <lineage>
        <taxon>Bacteria</taxon>
        <taxon>Pseudomonadati</taxon>
        <taxon>Bacteroidota</taxon>
        <taxon>Flavobacteriia</taxon>
        <taxon>Flavobacteriales</taxon>
        <taxon>Flavobacteriaceae</taxon>
        <taxon>Flavobacterium</taxon>
    </lineage>
</organism>
<keyword evidence="3" id="KW-0067">ATP-binding</keyword>
<reference evidence="7 8" key="1">
    <citation type="submission" date="2019-07" db="EMBL/GenBank/DDBJ databases">
        <title>Novel species of Flavobacterium.</title>
        <authorList>
            <person name="Liu Q."/>
            <person name="Xin Y.-H."/>
        </authorList>
    </citation>
    <scope>NUCLEOTIDE SEQUENCE [LARGE SCALE GENOMIC DNA]</scope>
    <source>
        <strain evidence="5 7">GSP39</strain>
        <strain evidence="6 8">GSR22</strain>
    </source>
</reference>
<dbReference type="OrthoDB" id="9766019at2"/>
<dbReference type="InterPro" id="IPR018181">
    <property type="entry name" value="Heat_shock_70_CS"/>
</dbReference>
<evidence type="ECO:0000313" key="5">
    <source>
        <dbReference type="EMBL" id="TRX02505.1"/>
    </source>
</evidence>
<name>A0A553BBI4_9FLAO</name>
<evidence type="ECO:0000313" key="8">
    <source>
        <dbReference type="Proteomes" id="UP000318669"/>
    </source>
</evidence>
<dbReference type="AlphaFoldDB" id="A0A553BBI4"/>
<comment type="caution">
    <text evidence="6">The sequence shown here is derived from an EMBL/GenBank/DDBJ whole genome shotgun (WGS) entry which is preliminary data.</text>
</comment>
<dbReference type="Gene3D" id="2.60.34.10">
    <property type="entry name" value="Substrate Binding Domain Of DNAk, Chain A, domain 1"/>
    <property type="match status" value="1"/>
</dbReference>
<dbReference type="PROSITE" id="PS00297">
    <property type="entry name" value="HSP70_1"/>
    <property type="match status" value="1"/>
</dbReference>
<evidence type="ECO:0000313" key="6">
    <source>
        <dbReference type="EMBL" id="TRX05612.1"/>
    </source>
</evidence>
<proteinExistence type="inferred from homology"/>
<keyword evidence="4" id="KW-0175">Coiled coil</keyword>
<evidence type="ECO:0000256" key="2">
    <source>
        <dbReference type="ARBA" id="ARBA00022741"/>
    </source>
</evidence>
<dbReference type="PANTHER" id="PTHR19375">
    <property type="entry name" value="HEAT SHOCK PROTEIN 70KDA"/>
    <property type="match status" value="1"/>
</dbReference>
<dbReference type="PRINTS" id="PR00301">
    <property type="entry name" value="HEATSHOCK70"/>
</dbReference>
<dbReference type="Gene3D" id="3.90.640.10">
    <property type="entry name" value="Actin, Chain A, domain 4"/>
    <property type="match status" value="1"/>
</dbReference>
<feature type="coiled-coil region" evidence="4">
    <location>
        <begin position="630"/>
        <end position="657"/>
    </location>
</feature>
<dbReference type="InterPro" id="IPR043129">
    <property type="entry name" value="ATPase_NBD"/>
</dbReference>
<dbReference type="GO" id="GO:0140662">
    <property type="term" value="F:ATP-dependent protein folding chaperone"/>
    <property type="evidence" value="ECO:0007669"/>
    <property type="project" value="InterPro"/>
</dbReference>
<keyword evidence="7" id="KW-1185">Reference proteome</keyword>
<comment type="similarity">
    <text evidence="1">Belongs to the heat shock protein 70 family.</text>
</comment>
<dbReference type="InterPro" id="IPR013126">
    <property type="entry name" value="Hsp_70_fam"/>
</dbReference>
<sequence>MRTKIDFGIDLGTTNSAIARIENGKPVIKKSDTLKDTIPSCVSINKKKDILVGDPAFSVLKADKIRALKTLKQENSNAYIEFKRTMGNDAKFPSSNMGKDFTSEELSAEVLMKLKSFITDEAVKSIVITVPAKFTMVQKDATVKAGKLAGFEHIELLQEPIAASMAYGLDADNKDGMWLVYDFGGGTFDAALIKVEDGIMKVVDTEGDNWLGGKNLDEAIVDHIILPYIENNFSFSDTISNTNQKEVLRNSIKGFAEDCKIQMSFKDKHNILTDLGDLPIEDEDGEELTLDIEVNQSMMEDTFAPIFQKSIDICKDLLKRNNLKGSQLTTLLLVGGPTYSPILRKMLKEQITDKINTSIDPMTSVATGAALFASTISVSEEVIEQSRDTTKLQLEIKHEATTVETEEMVNIKILKEKTEGTIPDKVFADVVRGDKAWSSGKKQISEKATLVDVQLNMGASNTFEVILYDEQGNKLECQPNTFNILQGINPGQATLPYHIAIEITDRIQGKDLLTAIKGLEKNQTLPATGVTEKLKTQKDIRPGITSDEIIIPIYQGDYYAEGTTAIHSTHINDIRINGEDLPSLLPAGSDVEITLKVNRSEQMTVSIFFPYLNHTEQQTVEIIQGKSVSKEWLENEIRKARKTAKRLQEENNSKEVEKIITNINGITEQLEHKGGGDSGKLEVQDNLLKELRALDKLDSETEWPKVEKELKENFYDLEELLNRVKNNDDEGDLKMEAVDAHMEEFKVKIEQIIKAKDVIHAKELIKEIDSLDWSVRDILAGPQMDISLVNNINSTFSEINWKDSNKARTLLNQAIQAINNGNVSNLRPLVVQIIGVMELEDAEKLTGKLTR</sequence>
<evidence type="ECO:0000256" key="1">
    <source>
        <dbReference type="ARBA" id="ARBA00007381"/>
    </source>
</evidence>
<accession>A0A553BBI4</accession>
<dbReference type="GO" id="GO:0005524">
    <property type="term" value="F:ATP binding"/>
    <property type="evidence" value="ECO:0007669"/>
    <property type="project" value="UniProtKB-KW"/>
</dbReference>
<protein>
    <submittedName>
        <fullName evidence="6">Hsp70 family protein</fullName>
    </submittedName>
</protein>
<dbReference type="Proteomes" id="UP000318669">
    <property type="component" value="Unassembled WGS sequence"/>
</dbReference>
<dbReference type="Proteomes" id="UP000318528">
    <property type="component" value="Unassembled WGS sequence"/>
</dbReference>
<dbReference type="InterPro" id="IPR029047">
    <property type="entry name" value="HSP70_peptide-bd_sf"/>
</dbReference>
<dbReference type="SUPFAM" id="SSF53067">
    <property type="entry name" value="Actin-like ATPase domain"/>
    <property type="match status" value="2"/>
</dbReference>
<dbReference type="Pfam" id="PF00012">
    <property type="entry name" value="HSP70"/>
    <property type="match status" value="1"/>
</dbReference>
<gene>
    <name evidence="6" type="ORF">FNW11_15845</name>
    <name evidence="5" type="ORF">FNW12_16230</name>
</gene>
<dbReference type="RefSeq" id="WP_143388774.1">
    <property type="nucleotide sequence ID" value="NZ_VJZL01000043.1"/>
</dbReference>
<keyword evidence="2" id="KW-0547">Nucleotide-binding</keyword>
<dbReference type="Gene3D" id="3.30.420.40">
    <property type="match status" value="2"/>
</dbReference>
<evidence type="ECO:0000256" key="3">
    <source>
        <dbReference type="ARBA" id="ARBA00022840"/>
    </source>
</evidence>
<dbReference type="EMBL" id="VJZN01000040">
    <property type="protein sequence ID" value="TRX02505.1"/>
    <property type="molecule type" value="Genomic_DNA"/>
</dbReference>